<organism evidence="2 3">
    <name type="scientific">Oceanisphaera sediminis</name>
    <dbReference type="NCBI Taxonomy" id="981381"/>
    <lineage>
        <taxon>Bacteria</taxon>
        <taxon>Pseudomonadati</taxon>
        <taxon>Pseudomonadota</taxon>
        <taxon>Gammaproteobacteria</taxon>
        <taxon>Aeromonadales</taxon>
        <taxon>Aeromonadaceae</taxon>
        <taxon>Oceanisphaera</taxon>
    </lineage>
</organism>
<evidence type="ECO:0000256" key="1">
    <source>
        <dbReference type="SAM" id="SignalP"/>
    </source>
</evidence>
<feature type="chain" id="PRO_5047476559" description="Phytase-like domain-containing protein" evidence="1">
    <location>
        <begin position="20"/>
        <end position="287"/>
    </location>
</feature>
<dbReference type="Proteomes" id="UP001501479">
    <property type="component" value="Unassembled WGS sequence"/>
</dbReference>
<dbReference type="EMBL" id="BAABDS010000047">
    <property type="protein sequence ID" value="GAA3721536.1"/>
    <property type="molecule type" value="Genomic_DNA"/>
</dbReference>
<dbReference type="PROSITE" id="PS51257">
    <property type="entry name" value="PROKAR_LIPOPROTEIN"/>
    <property type="match status" value="1"/>
</dbReference>
<keyword evidence="1" id="KW-0732">Signal</keyword>
<feature type="signal peptide" evidence="1">
    <location>
        <begin position="1"/>
        <end position="19"/>
    </location>
</feature>
<dbReference type="SUPFAM" id="SSF63825">
    <property type="entry name" value="YWTD domain"/>
    <property type="match status" value="1"/>
</dbReference>
<keyword evidence="3" id="KW-1185">Reference proteome</keyword>
<evidence type="ECO:0008006" key="4">
    <source>
        <dbReference type="Google" id="ProtNLM"/>
    </source>
</evidence>
<accession>A0ABP7ETA4</accession>
<dbReference type="RefSeq" id="WP_344965842.1">
    <property type="nucleotide sequence ID" value="NZ_BAABDS010000047.1"/>
</dbReference>
<gene>
    <name evidence="2" type="ORF">GCM10022421_32710</name>
</gene>
<sequence length="287" mass="32537">MRPVFPALFVLLLAGCVAAQGPQLELVPVADFPSSLTETSGLARWQQGFVSHNDSGNDPELFVLNDAGNLTARHAVAFDNHDWEDIAVHESTLYLADIGNNRGRRRDLRILPLVANGRHLIPQTPLEIRYAEQHEFQPPRHQHNFDAEALTWVEGELWLLTKRWLDQHTAIYKVLPTAGNTSLVEQQQLNTDMLVTGADYDADTQTLLLVGYSRNWFNRRAWLWLYPVRDGRVDEAGGRRFILSRSGQFEGIALGHDDAIYFTREGHATNLFRSRLPLTTLLIDTPH</sequence>
<evidence type="ECO:0000313" key="2">
    <source>
        <dbReference type="EMBL" id="GAA3721536.1"/>
    </source>
</evidence>
<proteinExistence type="predicted"/>
<reference evidence="3" key="1">
    <citation type="journal article" date="2019" name="Int. J. Syst. Evol. Microbiol.">
        <title>The Global Catalogue of Microorganisms (GCM) 10K type strain sequencing project: providing services to taxonomists for standard genome sequencing and annotation.</title>
        <authorList>
            <consortium name="The Broad Institute Genomics Platform"/>
            <consortium name="The Broad Institute Genome Sequencing Center for Infectious Disease"/>
            <person name="Wu L."/>
            <person name="Ma J."/>
        </authorList>
    </citation>
    <scope>NUCLEOTIDE SEQUENCE [LARGE SCALE GENOMIC DNA]</scope>
    <source>
        <strain evidence="3">JCM 17329</strain>
    </source>
</reference>
<protein>
    <recommendedName>
        <fullName evidence="4">Phytase-like domain-containing protein</fullName>
    </recommendedName>
</protein>
<name>A0ABP7ETA4_9GAMM</name>
<evidence type="ECO:0000313" key="3">
    <source>
        <dbReference type="Proteomes" id="UP001501479"/>
    </source>
</evidence>
<comment type="caution">
    <text evidence="2">The sequence shown here is derived from an EMBL/GenBank/DDBJ whole genome shotgun (WGS) entry which is preliminary data.</text>
</comment>